<gene>
    <name evidence="9" type="ORF">AM587_10010359</name>
</gene>
<feature type="compositionally biased region" description="Polar residues" evidence="7">
    <location>
        <begin position="332"/>
        <end position="346"/>
    </location>
</feature>
<proteinExistence type="inferred from homology"/>
<dbReference type="AlphaFoldDB" id="A0A0W8CJT6"/>
<feature type="compositionally biased region" description="Basic and acidic residues" evidence="7">
    <location>
        <begin position="262"/>
        <end position="271"/>
    </location>
</feature>
<evidence type="ECO:0000256" key="6">
    <source>
        <dbReference type="ARBA" id="ARBA00023242"/>
    </source>
</evidence>
<feature type="compositionally biased region" description="Basic and acidic residues" evidence="7">
    <location>
        <begin position="181"/>
        <end position="191"/>
    </location>
</feature>
<keyword evidence="6" id="KW-0539">Nucleus</keyword>
<sequence length="452" mass="50125">MAPSENASLFHGLKFFLTRTLSRDDVAELQRLIELHGGIVSSSPAGATELVDYDRLDSRRPEWVSFDFIKDSVVSKRLQNPAKYSGVVFSSKPIQLHIKGRVRYSVEDDARLLLFAKSRGWQSLKPMPASAWKVAENQHVTNHTWQSMHEHFKKQLQNKTLKEQRAIMANASEIIRARLQQQEDQKEREQATRTSPSTTAPESPKPTTPAFKGSKGPKGPKGSKGPDRGAPSTPATSSPLRRQIREKARQKRKRTSSPVNVEEGKDNEGHGDITSGAVYFRSVSAEMTADPSKLQALFHTSTMEGSRRRQENNSESAASDSRESEEPEILAQDSSNIRTEQQTSEVDVQRATETETDEIICRLQLETNQPTPVVVHTLYSCSGDAGMARAFLKGASPSGMSSPEDDLLLVNLIVDENIDRSAVDAAVARGDFASMQVPRDTSAILDRVQFLR</sequence>
<feature type="region of interest" description="Disordered" evidence="7">
    <location>
        <begin position="180"/>
        <end position="273"/>
    </location>
</feature>
<comment type="similarity">
    <text evidence="3">Belongs to the RAP1 family.</text>
</comment>
<protein>
    <submittedName>
        <fullName evidence="9">Telomeric repeat-binding factor 2-interacting protein 1</fullName>
    </submittedName>
</protein>
<dbReference type="PROSITE" id="PS50172">
    <property type="entry name" value="BRCT"/>
    <property type="match status" value="1"/>
</dbReference>
<dbReference type="SUPFAM" id="SSF46689">
    <property type="entry name" value="Homeodomain-like"/>
    <property type="match status" value="1"/>
</dbReference>
<evidence type="ECO:0000256" key="7">
    <source>
        <dbReference type="SAM" id="MobiDB-lite"/>
    </source>
</evidence>
<accession>A0A0W8CJT6</accession>
<evidence type="ECO:0000256" key="5">
    <source>
        <dbReference type="ARBA" id="ARBA00022895"/>
    </source>
</evidence>
<dbReference type="InterPro" id="IPR036420">
    <property type="entry name" value="BRCT_dom_sf"/>
</dbReference>
<feature type="compositionally biased region" description="Polar residues" evidence="7">
    <location>
        <begin position="192"/>
        <end position="201"/>
    </location>
</feature>
<comment type="caution">
    <text evidence="9">The sequence shown here is derived from an EMBL/GenBank/DDBJ whole genome shotgun (WGS) entry which is preliminary data.</text>
</comment>
<dbReference type="SUPFAM" id="SSF52113">
    <property type="entry name" value="BRCT domain"/>
    <property type="match status" value="1"/>
</dbReference>
<keyword evidence="5" id="KW-0779">Telomere</keyword>
<feature type="region of interest" description="Disordered" evidence="7">
    <location>
        <begin position="301"/>
        <end position="351"/>
    </location>
</feature>
<dbReference type="InterPro" id="IPR001357">
    <property type="entry name" value="BRCT_dom"/>
</dbReference>
<keyword evidence="4" id="KW-0158">Chromosome</keyword>
<evidence type="ECO:0000259" key="8">
    <source>
        <dbReference type="PROSITE" id="PS50172"/>
    </source>
</evidence>
<name>A0A0W8CJT6_PHYNI</name>
<dbReference type="PANTHER" id="PTHR16466:SF6">
    <property type="entry name" value="TELOMERIC REPEAT-BINDING FACTOR 2-INTERACTING PROTEIN 1"/>
    <property type="match status" value="1"/>
</dbReference>
<dbReference type="Pfam" id="PF16589">
    <property type="entry name" value="BRCT_2"/>
    <property type="match status" value="1"/>
</dbReference>
<dbReference type="GO" id="GO:0042162">
    <property type="term" value="F:telomeric DNA binding"/>
    <property type="evidence" value="ECO:0007669"/>
    <property type="project" value="TreeGrafter"/>
</dbReference>
<evidence type="ECO:0000256" key="1">
    <source>
        <dbReference type="ARBA" id="ARBA00004123"/>
    </source>
</evidence>
<feature type="compositionally biased region" description="Basic residues" evidence="7">
    <location>
        <begin position="242"/>
        <end position="255"/>
    </location>
</feature>
<dbReference type="InterPro" id="IPR015010">
    <property type="entry name" value="TERF2IP_Myb"/>
</dbReference>
<dbReference type="PANTHER" id="PTHR16466">
    <property type="entry name" value="TELOMERE REPEAT-BINDING FACTOR 2-INTERACTING PROTEIN 1"/>
    <property type="match status" value="1"/>
</dbReference>
<evidence type="ECO:0000313" key="9">
    <source>
        <dbReference type="EMBL" id="KUF84305.1"/>
    </source>
</evidence>
<organism evidence="9 10">
    <name type="scientific">Phytophthora nicotianae</name>
    <name type="common">Potato buckeye rot agent</name>
    <name type="synonym">Phytophthora parasitica</name>
    <dbReference type="NCBI Taxonomy" id="4792"/>
    <lineage>
        <taxon>Eukaryota</taxon>
        <taxon>Sar</taxon>
        <taxon>Stramenopiles</taxon>
        <taxon>Oomycota</taxon>
        <taxon>Peronosporomycetes</taxon>
        <taxon>Peronosporales</taxon>
        <taxon>Peronosporaceae</taxon>
        <taxon>Phytophthora</taxon>
    </lineage>
</organism>
<comment type="subcellular location">
    <subcellularLocation>
        <location evidence="2">Chromosome</location>
        <location evidence="2">Telomere</location>
    </subcellularLocation>
    <subcellularLocation>
        <location evidence="1">Nucleus</location>
    </subcellularLocation>
</comment>
<dbReference type="Gene3D" id="3.40.50.10190">
    <property type="entry name" value="BRCT domain"/>
    <property type="match status" value="1"/>
</dbReference>
<dbReference type="InterPro" id="IPR039595">
    <property type="entry name" value="TE2IP/Rap1"/>
</dbReference>
<dbReference type="CDD" id="cd11655">
    <property type="entry name" value="rap1_myb-like"/>
    <property type="match status" value="1"/>
</dbReference>
<dbReference type="GO" id="GO:0070187">
    <property type="term" value="C:shelterin complex"/>
    <property type="evidence" value="ECO:0007669"/>
    <property type="project" value="TreeGrafter"/>
</dbReference>
<dbReference type="GO" id="GO:0010833">
    <property type="term" value="P:telomere maintenance via telomere lengthening"/>
    <property type="evidence" value="ECO:0007669"/>
    <property type="project" value="TreeGrafter"/>
</dbReference>
<dbReference type="OrthoDB" id="435460at2759"/>
<evidence type="ECO:0000256" key="2">
    <source>
        <dbReference type="ARBA" id="ARBA00004574"/>
    </source>
</evidence>
<dbReference type="Proteomes" id="UP000052943">
    <property type="component" value="Unassembled WGS sequence"/>
</dbReference>
<dbReference type="InterPro" id="IPR009057">
    <property type="entry name" value="Homeodomain-like_sf"/>
</dbReference>
<feature type="domain" description="BRCT" evidence="8">
    <location>
        <begin position="5"/>
        <end position="86"/>
    </location>
</feature>
<dbReference type="EMBL" id="LNFO01002935">
    <property type="protein sequence ID" value="KUF84305.1"/>
    <property type="molecule type" value="Genomic_DNA"/>
</dbReference>
<dbReference type="SMART" id="SM00292">
    <property type="entry name" value="BRCT"/>
    <property type="match status" value="1"/>
</dbReference>
<dbReference type="GO" id="GO:0031848">
    <property type="term" value="P:protection from non-homologous end joining at telomere"/>
    <property type="evidence" value="ECO:0007669"/>
    <property type="project" value="TreeGrafter"/>
</dbReference>
<reference evidence="9 10" key="1">
    <citation type="submission" date="2015-11" db="EMBL/GenBank/DDBJ databases">
        <title>Genomes and virulence difference between two physiological races of Phytophthora nicotianae.</title>
        <authorList>
            <person name="Liu H."/>
            <person name="Ma X."/>
            <person name="Yu H."/>
            <person name="Fang D."/>
            <person name="Li Y."/>
            <person name="Wang X."/>
            <person name="Wang W."/>
            <person name="Dong Y."/>
            <person name="Xiao B."/>
        </authorList>
    </citation>
    <scope>NUCLEOTIDE SEQUENCE [LARGE SCALE GENOMIC DNA]</scope>
    <source>
        <strain evidence="10">race 0</strain>
    </source>
</reference>
<evidence type="ECO:0000256" key="4">
    <source>
        <dbReference type="ARBA" id="ARBA00022454"/>
    </source>
</evidence>
<evidence type="ECO:0000256" key="3">
    <source>
        <dbReference type="ARBA" id="ARBA00010467"/>
    </source>
</evidence>
<evidence type="ECO:0000313" key="10">
    <source>
        <dbReference type="Proteomes" id="UP000052943"/>
    </source>
</evidence>
<dbReference type="Pfam" id="PF08914">
    <property type="entry name" value="Myb_Rap1"/>
    <property type="match status" value="1"/>
</dbReference>
<dbReference type="Gene3D" id="1.10.10.60">
    <property type="entry name" value="Homeodomain-like"/>
    <property type="match status" value="1"/>
</dbReference>